<name>A0A9D4R7B7_DREPO</name>
<evidence type="ECO:0000313" key="1">
    <source>
        <dbReference type="EMBL" id="KAH3857731.1"/>
    </source>
</evidence>
<dbReference type="AlphaFoldDB" id="A0A9D4R7B7"/>
<gene>
    <name evidence="1" type="ORF">DPMN_100344</name>
</gene>
<reference evidence="1" key="2">
    <citation type="submission" date="2020-11" db="EMBL/GenBank/DDBJ databases">
        <authorList>
            <person name="McCartney M.A."/>
            <person name="Auch B."/>
            <person name="Kono T."/>
            <person name="Mallez S."/>
            <person name="Becker A."/>
            <person name="Gohl D.M."/>
            <person name="Silverstein K.A.T."/>
            <person name="Koren S."/>
            <person name="Bechman K.B."/>
            <person name="Herman A."/>
            <person name="Abrahante J.E."/>
            <person name="Garbe J."/>
        </authorList>
    </citation>
    <scope>NUCLEOTIDE SEQUENCE</scope>
    <source>
        <strain evidence="1">Duluth1</strain>
        <tissue evidence="1">Whole animal</tissue>
    </source>
</reference>
<dbReference type="EMBL" id="JAIWYP010000003">
    <property type="protein sequence ID" value="KAH3857731.1"/>
    <property type="molecule type" value="Genomic_DNA"/>
</dbReference>
<organism evidence="1 2">
    <name type="scientific">Dreissena polymorpha</name>
    <name type="common">Zebra mussel</name>
    <name type="synonym">Mytilus polymorpha</name>
    <dbReference type="NCBI Taxonomy" id="45954"/>
    <lineage>
        <taxon>Eukaryota</taxon>
        <taxon>Metazoa</taxon>
        <taxon>Spiralia</taxon>
        <taxon>Lophotrochozoa</taxon>
        <taxon>Mollusca</taxon>
        <taxon>Bivalvia</taxon>
        <taxon>Autobranchia</taxon>
        <taxon>Heteroconchia</taxon>
        <taxon>Euheterodonta</taxon>
        <taxon>Imparidentia</taxon>
        <taxon>Neoheterodontei</taxon>
        <taxon>Myida</taxon>
        <taxon>Dreissenoidea</taxon>
        <taxon>Dreissenidae</taxon>
        <taxon>Dreissena</taxon>
    </lineage>
</organism>
<accession>A0A9D4R7B7</accession>
<dbReference type="Proteomes" id="UP000828390">
    <property type="component" value="Unassembled WGS sequence"/>
</dbReference>
<reference evidence="1" key="1">
    <citation type="journal article" date="2019" name="bioRxiv">
        <title>The Genome of the Zebra Mussel, Dreissena polymorpha: A Resource for Invasive Species Research.</title>
        <authorList>
            <person name="McCartney M.A."/>
            <person name="Auch B."/>
            <person name="Kono T."/>
            <person name="Mallez S."/>
            <person name="Zhang Y."/>
            <person name="Obille A."/>
            <person name="Becker A."/>
            <person name="Abrahante J.E."/>
            <person name="Garbe J."/>
            <person name="Badalamenti J.P."/>
            <person name="Herman A."/>
            <person name="Mangelson H."/>
            <person name="Liachko I."/>
            <person name="Sullivan S."/>
            <person name="Sone E.D."/>
            <person name="Koren S."/>
            <person name="Silverstein K.A.T."/>
            <person name="Beckman K.B."/>
            <person name="Gohl D.M."/>
        </authorList>
    </citation>
    <scope>NUCLEOTIDE SEQUENCE</scope>
    <source>
        <strain evidence="1">Duluth1</strain>
        <tissue evidence="1">Whole animal</tissue>
    </source>
</reference>
<sequence length="116" mass="13434">MAPCINGPMHRCEVCLGKQGPMHRCEVCLGKQGPMHQCEVCLGKQGPMHRCEVCLGKQGPMHQYIIKKNILVKYHHYWTKTMASSVFTRNVNARVFTNQMWIDRWTTDKDRSENLT</sequence>
<keyword evidence="2" id="KW-1185">Reference proteome</keyword>
<proteinExistence type="predicted"/>
<protein>
    <submittedName>
        <fullName evidence="1">Uncharacterized protein</fullName>
    </submittedName>
</protein>
<evidence type="ECO:0000313" key="2">
    <source>
        <dbReference type="Proteomes" id="UP000828390"/>
    </source>
</evidence>
<comment type="caution">
    <text evidence="1">The sequence shown here is derived from an EMBL/GenBank/DDBJ whole genome shotgun (WGS) entry which is preliminary data.</text>
</comment>